<dbReference type="SUPFAM" id="SSF53756">
    <property type="entry name" value="UDP-Glycosyltransferase/glycogen phosphorylase"/>
    <property type="match status" value="1"/>
</dbReference>
<evidence type="ECO:0000259" key="1">
    <source>
        <dbReference type="Pfam" id="PF00534"/>
    </source>
</evidence>
<dbReference type="RefSeq" id="WP_379189332.1">
    <property type="nucleotide sequence ID" value="NZ_JBHSOW010000063.1"/>
</dbReference>
<dbReference type="EC" id="2.4.-.-" evidence="2"/>
<dbReference type="Pfam" id="PF00534">
    <property type="entry name" value="Glycos_transf_1"/>
    <property type="match status" value="1"/>
</dbReference>
<evidence type="ECO:0000313" key="2">
    <source>
        <dbReference type="EMBL" id="MFC5650751.1"/>
    </source>
</evidence>
<evidence type="ECO:0000313" key="3">
    <source>
        <dbReference type="Proteomes" id="UP001596047"/>
    </source>
</evidence>
<protein>
    <submittedName>
        <fullName evidence="2">Glycosyltransferase family 4 protein</fullName>
        <ecNumber evidence="2">2.4.-.-</ecNumber>
    </submittedName>
</protein>
<organism evidence="2 3">
    <name type="scientific">Paenibacillus solisilvae</name>
    <dbReference type="NCBI Taxonomy" id="2486751"/>
    <lineage>
        <taxon>Bacteria</taxon>
        <taxon>Bacillati</taxon>
        <taxon>Bacillota</taxon>
        <taxon>Bacilli</taxon>
        <taxon>Bacillales</taxon>
        <taxon>Paenibacillaceae</taxon>
        <taxon>Paenibacillus</taxon>
    </lineage>
</organism>
<accession>A0ABW0VY25</accession>
<reference evidence="3" key="1">
    <citation type="journal article" date="2019" name="Int. J. Syst. Evol. Microbiol.">
        <title>The Global Catalogue of Microorganisms (GCM) 10K type strain sequencing project: providing services to taxonomists for standard genome sequencing and annotation.</title>
        <authorList>
            <consortium name="The Broad Institute Genomics Platform"/>
            <consortium name="The Broad Institute Genome Sequencing Center for Infectious Disease"/>
            <person name="Wu L."/>
            <person name="Ma J."/>
        </authorList>
    </citation>
    <scope>NUCLEOTIDE SEQUENCE [LARGE SCALE GENOMIC DNA]</scope>
    <source>
        <strain evidence="3">CGMCC 1.3240</strain>
    </source>
</reference>
<sequence length="300" mass="34094">MNILLVADYPGWAFDHIAKDLAALDIDGIRFEINYYSNVTAADQAGFDLIYPMTVSIAQRLYKVGIPMEKMATGITSLVPYEPHLASGRFPGEFMRFIQQLRGVNTYSDEIVRLFTPYFPLRRTRVGIDTALFKPASGIRADNSFRVGWVGRIDIPARRELKGYDMVRSALRGLKLELDIRTFKEQYVPRELMIGYYQQLDCLICSSRSESIPFPVLEAAACGVPVISTKVGIVPELIRNKHNGVIIPRTANAIRKEVIKLMMEPGECKSMGRNARNTVIDQWSWNICKKEWEGFFKSLQ</sequence>
<dbReference type="CDD" id="cd03801">
    <property type="entry name" value="GT4_PimA-like"/>
    <property type="match status" value="1"/>
</dbReference>
<name>A0ABW0VY25_9BACL</name>
<dbReference type="Proteomes" id="UP001596047">
    <property type="component" value="Unassembled WGS sequence"/>
</dbReference>
<dbReference type="PANTHER" id="PTHR12526">
    <property type="entry name" value="GLYCOSYLTRANSFERASE"/>
    <property type="match status" value="1"/>
</dbReference>
<keyword evidence="3" id="KW-1185">Reference proteome</keyword>
<dbReference type="EMBL" id="JBHSOW010000063">
    <property type="protein sequence ID" value="MFC5650751.1"/>
    <property type="molecule type" value="Genomic_DNA"/>
</dbReference>
<dbReference type="Gene3D" id="3.40.50.2000">
    <property type="entry name" value="Glycogen Phosphorylase B"/>
    <property type="match status" value="1"/>
</dbReference>
<dbReference type="PANTHER" id="PTHR12526:SF630">
    <property type="entry name" value="GLYCOSYLTRANSFERASE"/>
    <property type="match status" value="1"/>
</dbReference>
<dbReference type="GO" id="GO:0016829">
    <property type="term" value="F:lyase activity"/>
    <property type="evidence" value="ECO:0007669"/>
    <property type="project" value="UniProtKB-KW"/>
</dbReference>
<dbReference type="InterPro" id="IPR001296">
    <property type="entry name" value="Glyco_trans_1"/>
</dbReference>
<keyword evidence="2" id="KW-0456">Lyase</keyword>
<feature type="domain" description="Glycosyl transferase family 1" evidence="1">
    <location>
        <begin position="175"/>
        <end position="277"/>
    </location>
</feature>
<keyword evidence="2" id="KW-0808">Transferase</keyword>
<proteinExistence type="predicted"/>
<dbReference type="GO" id="GO:0016757">
    <property type="term" value="F:glycosyltransferase activity"/>
    <property type="evidence" value="ECO:0007669"/>
    <property type="project" value="UniProtKB-KW"/>
</dbReference>
<gene>
    <name evidence="2" type="ORF">ACFPYJ_16880</name>
</gene>
<keyword evidence="2" id="KW-0328">Glycosyltransferase</keyword>
<comment type="caution">
    <text evidence="2">The sequence shown here is derived from an EMBL/GenBank/DDBJ whole genome shotgun (WGS) entry which is preliminary data.</text>
</comment>